<organism evidence="2 3">
    <name type="scientific">Gordonia terrae</name>
    <dbReference type="NCBI Taxonomy" id="2055"/>
    <lineage>
        <taxon>Bacteria</taxon>
        <taxon>Bacillati</taxon>
        <taxon>Actinomycetota</taxon>
        <taxon>Actinomycetes</taxon>
        <taxon>Mycobacteriales</taxon>
        <taxon>Gordoniaceae</taxon>
        <taxon>Gordonia</taxon>
    </lineage>
</organism>
<accession>A0A2I1R7U1</accession>
<evidence type="ECO:0000256" key="1">
    <source>
        <dbReference type="SAM" id="MobiDB-lite"/>
    </source>
</evidence>
<reference evidence="2 3" key="1">
    <citation type="submission" date="2017-12" db="EMBL/GenBank/DDBJ databases">
        <title>Phylogenetic diversity of female urinary microbiome.</title>
        <authorList>
            <person name="Thomas-White K."/>
            <person name="Wolfe A.J."/>
        </authorList>
    </citation>
    <scope>NUCLEOTIDE SEQUENCE [LARGE SCALE GENOMIC DNA]</scope>
    <source>
        <strain evidence="2 3">UMB0777</strain>
    </source>
</reference>
<evidence type="ECO:0000313" key="3">
    <source>
        <dbReference type="Proteomes" id="UP000234662"/>
    </source>
</evidence>
<name>A0A2I1R7U1_9ACTN</name>
<sequence>MSRHRAKPPGRASDEGARRGRGATPPLVEPAPSEAAGPSKRRRSASRSRRHPRWLSRHPPAG</sequence>
<feature type="region of interest" description="Disordered" evidence="1">
    <location>
        <begin position="1"/>
        <end position="62"/>
    </location>
</feature>
<protein>
    <submittedName>
        <fullName evidence="2">Uncharacterized protein</fullName>
    </submittedName>
</protein>
<gene>
    <name evidence="2" type="ORF">CYJ73_12995</name>
</gene>
<dbReference type="Proteomes" id="UP000234662">
    <property type="component" value="Unassembled WGS sequence"/>
</dbReference>
<feature type="compositionally biased region" description="Basic residues" evidence="1">
    <location>
        <begin position="39"/>
        <end position="56"/>
    </location>
</feature>
<dbReference type="AlphaFoldDB" id="A0A2I1R7U1"/>
<proteinExistence type="predicted"/>
<evidence type="ECO:0000313" key="2">
    <source>
        <dbReference type="EMBL" id="PKZ65207.1"/>
    </source>
</evidence>
<comment type="caution">
    <text evidence="2">The sequence shown here is derived from an EMBL/GenBank/DDBJ whole genome shotgun (WGS) entry which is preliminary data.</text>
</comment>
<dbReference type="EMBL" id="PKJC01000008">
    <property type="protein sequence ID" value="PKZ65207.1"/>
    <property type="molecule type" value="Genomic_DNA"/>
</dbReference>